<evidence type="ECO:0000256" key="4">
    <source>
        <dbReference type="ARBA" id="ARBA00022723"/>
    </source>
</evidence>
<evidence type="ECO:0000256" key="2">
    <source>
        <dbReference type="ARBA" id="ARBA00022679"/>
    </source>
</evidence>
<keyword evidence="8" id="KW-0464">Manganese</keyword>
<evidence type="ECO:0000256" key="3">
    <source>
        <dbReference type="ARBA" id="ARBA00022695"/>
    </source>
</evidence>
<keyword evidence="11" id="KW-1185">Reference proteome</keyword>
<keyword evidence="5 8" id="KW-0547">Nucleotide-binding</keyword>
<sequence length="484" mass="54193">MIFDNTYTRLPNRFFQRINPVVVEKPSLIRMNTSLAKKLGLPLPDNHIQLAELFSGNVLMDGMEPIAQAYAGHQFGNFVHQLGDGRAVLLGEAITKQGTRFDIQLKGSGQTQFSRSGDGRSPLGPVIREYVISEAMHTLGIPTTRALAMVATGETVHRETTLPGAILTRVAASFIRVGTFEYFAARNDEEALRKLADYTIQRHYPEVEKADNPYATFFNAVCHAQAELLARWMCVGFIHGVMNTDNTTISGETIDYGPCAFMDQYNPAQVFSSIDHQGRYAYNQQPLIAQWNMGCLGGCLIPLLHTDEQTAHNLGEDILASFTPSFAHYYRTGMCAKIGLSKESDHGFAHAKRLLEIMHQDHVDFTESFRILGDSITDSAQFKALFSSRETIIQWITDWRELLNQDPRSAEKTSHAMHATNPAIIPRNHRVEEAIRAAEDHGDFAPTHKLIEVLSTPYADQPNHQEYRSPPEPSERVQQTFCGT</sequence>
<dbReference type="Proteomes" id="UP001317742">
    <property type="component" value="Chromosome"/>
</dbReference>
<reference evidence="10 11" key="1">
    <citation type="submission" date="2022-08" db="EMBL/GenBank/DDBJ databases">
        <title>Genome Sequence of the sulphate-reducing bacterium, Pseudodesulfovibrio sp. SYK.</title>
        <authorList>
            <person name="Kondo R."/>
            <person name="Kataoka T."/>
        </authorList>
    </citation>
    <scope>NUCLEOTIDE SEQUENCE [LARGE SCALE GENOMIC DNA]</scope>
    <source>
        <strain evidence="10 11">SYK</strain>
    </source>
</reference>
<dbReference type="EMBL" id="AP026709">
    <property type="protein sequence ID" value="BDQ37589.1"/>
    <property type="molecule type" value="Genomic_DNA"/>
</dbReference>
<evidence type="ECO:0000256" key="9">
    <source>
        <dbReference type="SAM" id="MobiDB-lite"/>
    </source>
</evidence>
<comment type="catalytic activity">
    <reaction evidence="8">
        <text>L-tyrosyl-[protein] + ATP = O-(5'-adenylyl)-L-tyrosyl-[protein] + diphosphate</text>
        <dbReference type="Rhea" id="RHEA:54288"/>
        <dbReference type="Rhea" id="RHEA-COMP:10136"/>
        <dbReference type="Rhea" id="RHEA-COMP:13846"/>
        <dbReference type="ChEBI" id="CHEBI:30616"/>
        <dbReference type="ChEBI" id="CHEBI:33019"/>
        <dbReference type="ChEBI" id="CHEBI:46858"/>
        <dbReference type="ChEBI" id="CHEBI:83624"/>
        <dbReference type="EC" id="2.7.7.108"/>
    </reaction>
</comment>
<evidence type="ECO:0000256" key="7">
    <source>
        <dbReference type="ARBA" id="ARBA00022842"/>
    </source>
</evidence>
<feature type="region of interest" description="Disordered" evidence="9">
    <location>
        <begin position="460"/>
        <end position="484"/>
    </location>
</feature>
<comment type="catalytic activity">
    <reaction evidence="8">
        <text>L-threonyl-[protein] + ATP = 3-O-(5'-adenylyl)-L-threonyl-[protein] + diphosphate</text>
        <dbReference type="Rhea" id="RHEA:54292"/>
        <dbReference type="Rhea" id="RHEA-COMP:11060"/>
        <dbReference type="Rhea" id="RHEA-COMP:13847"/>
        <dbReference type="ChEBI" id="CHEBI:30013"/>
        <dbReference type="ChEBI" id="CHEBI:30616"/>
        <dbReference type="ChEBI" id="CHEBI:33019"/>
        <dbReference type="ChEBI" id="CHEBI:138113"/>
        <dbReference type="EC" id="2.7.7.108"/>
    </reaction>
</comment>
<dbReference type="PANTHER" id="PTHR32057:SF14">
    <property type="entry name" value="PROTEIN ADENYLYLTRANSFERASE SELO, MITOCHONDRIAL"/>
    <property type="match status" value="1"/>
</dbReference>
<organism evidence="10 11">
    <name type="scientific">Pseudodesulfovibrio nedwellii</name>
    <dbReference type="NCBI Taxonomy" id="2973072"/>
    <lineage>
        <taxon>Bacteria</taxon>
        <taxon>Pseudomonadati</taxon>
        <taxon>Thermodesulfobacteriota</taxon>
        <taxon>Desulfovibrionia</taxon>
        <taxon>Desulfovibrionales</taxon>
        <taxon>Desulfovibrionaceae</taxon>
    </lineage>
</organism>
<feature type="binding site" evidence="8">
    <location>
        <position position="246"/>
    </location>
    <ligand>
        <name>Mg(2+)</name>
        <dbReference type="ChEBI" id="CHEBI:18420"/>
    </ligand>
</feature>
<feature type="binding site" evidence="8">
    <location>
        <position position="85"/>
    </location>
    <ligand>
        <name>ATP</name>
        <dbReference type="ChEBI" id="CHEBI:30616"/>
    </ligand>
</feature>
<comment type="catalytic activity">
    <reaction evidence="8">
        <text>L-seryl-[protein] + UTP = O-(5'-uridylyl)-L-seryl-[protein] + diphosphate</text>
        <dbReference type="Rhea" id="RHEA:64604"/>
        <dbReference type="Rhea" id="RHEA-COMP:9863"/>
        <dbReference type="Rhea" id="RHEA-COMP:16635"/>
        <dbReference type="ChEBI" id="CHEBI:29999"/>
        <dbReference type="ChEBI" id="CHEBI:33019"/>
        <dbReference type="ChEBI" id="CHEBI:46398"/>
        <dbReference type="ChEBI" id="CHEBI:156051"/>
    </reaction>
</comment>
<feature type="binding site" evidence="8">
    <location>
        <position position="118"/>
    </location>
    <ligand>
        <name>ATP</name>
        <dbReference type="ChEBI" id="CHEBI:30616"/>
    </ligand>
</feature>
<evidence type="ECO:0000313" key="11">
    <source>
        <dbReference type="Proteomes" id="UP001317742"/>
    </source>
</evidence>
<feature type="binding site" evidence="8">
    <location>
        <position position="86"/>
    </location>
    <ligand>
        <name>ATP</name>
        <dbReference type="ChEBI" id="CHEBI:30616"/>
    </ligand>
</feature>
<dbReference type="InterPro" id="IPR003846">
    <property type="entry name" value="SelO"/>
</dbReference>
<evidence type="ECO:0000256" key="8">
    <source>
        <dbReference type="HAMAP-Rule" id="MF_00692"/>
    </source>
</evidence>
<keyword evidence="3 8" id="KW-0548">Nucleotidyltransferase</keyword>
<evidence type="ECO:0000256" key="1">
    <source>
        <dbReference type="ARBA" id="ARBA00009747"/>
    </source>
</evidence>
<feature type="active site" description="Proton acceptor" evidence="8">
    <location>
        <position position="245"/>
    </location>
</feature>
<feature type="binding site" evidence="8">
    <location>
        <position position="106"/>
    </location>
    <ligand>
        <name>ATP</name>
        <dbReference type="ChEBI" id="CHEBI:30616"/>
    </ligand>
</feature>
<gene>
    <name evidence="8" type="primary">ydiU</name>
    <name evidence="8" type="synonym">selO</name>
    <name evidence="10" type="ORF">SYK_19490</name>
</gene>
<accession>A0ABM8B1B7</accession>
<comment type="similarity">
    <text evidence="1 8">Belongs to the SELO family.</text>
</comment>
<feature type="binding site" evidence="8">
    <location>
        <position position="119"/>
    </location>
    <ligand>
        <name>ATP</name>
        <dbReference type="ChEBI" id="CHEBI:30616"/>
    </ligand>
</feature>
<proteinExistence type="inferred from homology"/>
<keyword evidence="2 8" id="KW-0808">Transferase</keyword>
<dbReference type="EC" id="2.7.7.108" evidence="8"/>
<dbReference type="EC" id="2.7.7.-" evidence="8"/>
<feature type="binding site" evidence="8">
    <location>
        <position position="83"/>
    </location>
    <ligand>
        <name>ATP</name>
        <dbReference type="ChEBI" id="CHEBI:30616"/>
    </ligand>
</feature>
<comment type="function">
    <text evidence="8">Nucleotidyltransferase involved in the post-translational modification of proteins. It can catalyze the addition of adenosine monophosphate (AMP) or uridine monophosphate (UMP) to a protein, resulting in modifications known as AMPylation and UMPylation.</text>
</comment>
<comment type="cofactor">
    <cofactor evidence="8">
        <name>Mg(2+)</name>
        <dbReference type="ChEBI" id="CHEBI:18420"/>
    </cofactor>
    <cofactor evidence="8">
        <name>Mn(2+)</name>
        <dbReference type="ChEBI" id="CHEBI:29035"/>
    </cofactor>
</comment>
<evidence type="ECO:0000256" key="6">
    <source>
        <dbReference type="ARBA" id="ARBA00022840"/>
    </source>
</evidence>
<comment type="catalytic activity">
    <reaction evidence="8">
        <text>L-histidyl-[protein] + UTP = N(tele)-(5'-uridylyl)-L-histidyl-[protein] + diphosphate</text>
        <dbReference type="Rhea" id="RHEA:83891"/>
        <dbReference type="Rhea" id="RHEA-COMP:9745"/>
        <dbReference type="Rhea" id="RHEA-COMP:20239"/>
        <dbReference type="ChEBI" id="CHEBI:29979"/>
        <dbReference type="ChEBI" id="CHEBI:33019"/>
        <dbReference type="ChEBI" id="CHEBI:46398"/>
        <dbReference type="ChEBI" id="CHEBI:233474"/>
    </reaction>
</comment>
<keyword evidence="4 8" id="KW-0479">Metal-binding</keyword>
<feature type="binding site" evidence="8">
    <location>
        <position position="255"/>
    </location>
    <ligand>
        <name>Mg(2+)</name>
        <dbReference type="ChEBI" id="CHEBI:18420"/>
    </ligand>
</feature>
<evidence type="ECO:0000256" key="5">
    <source>
        <dbReference type="ARBA" id="ARBA00022741"/>
    </source>
</evidence>
<keyword evidence="7 8" id="KW-0460">Magnesium</keyword>
<feature type="binding site" evidence="8">
    <location>
        <position position="176"/>
    </location>
    <ligand>
        <name>ATP</name>
        <dbReference type="ChEBI" id="CHEBI:30616"/>
    </ligand>
</feature>
<keyword evidence="6 8" id="KW-0067">ATP-binding</keyword>
<dbReference type="RefSeq" id="WP_281760107.1">
    <property type="nucleotide sequence ID" value="NZ_AP026709.1"/>
</dbReference>
<evidence type="ECO:0000313" key="10">
    <source>
        <dbReference type="EMBL" id="BDQ37589.1"/>
    </source>
</evidence>
<dbReference type="PANTHER" id="PTHR32057">
    <property type="entry name" value="PROTEIN ADENYLYLTRANSFERASE SELO, MITOCHONDRIAL"/>
    <property type="match status" value="1"/>
</dbReference>
<comment type="catalytic activity">
    <reaction evidence="8">
        <text>L-seryl-[protein] + ATP = 3-O-(5'-adenylyl)-L-seryl-[protein] + diphosphate</text>
        <dbReference type="Rhea" id="RHEA:58120"/>
        <dbReference type="Rhea" id="RHEA-COMP:9863"/>
        <dbReference type="Rhea" id="RHEA-COMP:15073"/>
        <dbReference type="ChEBI" id="CHEBI:29999"/>
        <dbReference type="ChEBI" id="CHEBI:30616"/>
        <dbReference type="ChEBI" id="CHEBI:33019"/>
        <dbReference type="ChEBI" id="CHEBI:142516"/>
        <dbReference type="EC" id="2.7.7.108"/>
    </reaction>
</comment>
<feature type="binding site" evidence="8">
    <location>
        <position position="255"/>
    </location>
    <ligand>
        <name>ATP</name>
        <dbReference type="ChEBI" id="CHEBI:30616"/>
    </ligand>
</feature>
<protein>
    <recommendedName>
        <fullName evidence="8">Protein nucleotidyltransferase YdiU</fullName>
        <ecNumber evidence="8">2.7.7.-</ecNumber>
    </recommendedName>
    <alternativeName>
        <fullName evidence="8">Protein adenylyltransferase YdiU</fullName>
        <ecNumber evidence="8">2.7.7.108</ecNumber>
    </alternativeName>
    <alternativeName>
        <fullName evidence="8">Protein uridylyltransferase YdiU</fullName>
        <ecNumber evidence="8">2.7.7.-</ecNumber>
    </alternativeName>
</protein>
<dbReference type="Pfam" id="PF02696">
    <property type="entry name" value="SelO"/>
    <property type="match status" value="1"/>
</dbReference>
<feature type="binding site" evidence="8">
    <location>
        <position position="169"/>
    </location>
    <ligand>
        <name>ATP</name>
        <dbReference type="ChEBI" id="CHEBI:30616"/>
    </ligand>
</feature>
<feature type="compositionally biased region" description="Basic and acidic residues" evidence="9">
    <location>
        <begin position="463"/>
        <end position="475"/>
    </location>
</feature>
<comment type="catalytic activity">
    <reaction evidence="8">
        <text>L-tyrosyl-[protein] + UTP = O-(5'-uridylyl)-L-tyrosyl-[protein] + diphosphate</text>
        <dbReference type="Rhea" id="RHEA:83887"/>
        <dbReference type="Rhea" id="RHEA-COMP:10136"/>
        <dbReference type="Rhea" id="RHEA-COMP:20238"/>
        <dbReference type="ChEBI" id="CHEBI:33019"/>
        <dbReference type="ChEBI" id="CHEBI:46398"/>
        <dbReference type="ChEBI" id="CHEBI:46858"/>
        <dbReference type="ChEBI" id="CHEBI:90602"/>
    </reaction>
</comment>
<dbReference type="NCBIfam" id="NF000658">
    <property type="entry name" value="PRK00029.1"/>
    <property type="match status" value="1"/>
</dbReference>
<name>A0ABM8B1B7_9BACT</name>
<dbReference type="HAMAP" id="MF_00692">
    <property type="entry name" value="SelO"/>
    <property type="match status" value="1"/>
</dbReference>